<protein>
    <submittedName>
        <fullName evidence="1">Uncharacterized protein</fullName>
    </submittedName>
</protein>
<dbReference type="Proteomes" id="UP000828941">
    <property type="component" value="Chromosome 13"/>
</dbReference>
<sequence>MADQTYQLHAFFFPFMAQGHMMPMIGMAKLFASRGIRSTIINTPSNASLCEKSIRKSKNIELLLIKFPAVEVGLPPGCENLNQAPTLEMQGKIFKATTLLEQQFDELVSEHRPDFLVADMFFPWASDVAAKYGIPRFVFHGSGFFPLCASLCLLRHQPHKQVSSDSEPFALPDFPDEIKFTRNQIPSFIKQEVETEFIKLYRAAKESERRSYGTLVNSFYELEPNYADHYRNVFGMRTWHIGPISLVSRDDEETYVDEHGVLNWLNSQRPNSVIYICFGSVANFDDAQLKEIAMGLEFSRQKFIWVVKREKDVEGKENWLPEGFEKRIEGKGVIVRGWAPQLVILNHEAVGGFVTHCGWNSILEAVGAGVSMVTWPISADQFYNEKLVIRVLKVGVPVGVQRYVQLVGDSIKKEAIGKAVKQIMNGEEAEEMRERAREFAQKARIAVELGGSSHNDLTSLIQELKSHTCRS</sequence>
<organism evidence="1 2">
    <name type="scientific">Bauhinia variegata</name>
    <name type="common">Purple orchid tree</name>
    <name type="synonym">Phanera variegata</name>
    <dbReference type="NCBI Taxonomy" id="167791"/>
    <lineage>
        <taxon>Eukaryota</taxon>
        <taxon>Viridiplantae</taxon>
        <taxon>Streptophyta</taxon>
        <taxon>Embryophyta</taxon>
        <taxon>Tracheophyta</taxon>
        <taxon>Spermatophyta</taxon>
        <taxon>Magnoliopsida</taxon>
        <taxon>eudicotyledons</taxon>
        <taxon>Gunneridae</taxon>
        <taxon>Pentapetalae</taxon>
        <taxon>rosids</taxon>
        <taxon>fabids</taxon>
        <taxon>Fabales</taxon>
        <taxon>Fabaceae</taxon>
        <taxon>Cercidoideae</taxon>
        <taxon>Cercideae</taxon>
        <taxon>Bauhiniinae</taxon>
        <taxon>Bauhinia</taxon>
    </lineage>
</organism>
<keyword evidence="2" id="KW-1185">Reference proteome</keyword>
<proteinExistence type="predicted"/>
<name>A0ACB9KMX1_BAUVA</name>
<reference evidence="1 2" key="1">
    <citation type="journal article" date="2022" name="DNA Res.">
        <title>Chromosomal-level genome assembly of the orchid tree Bauhinia variegata (Leguminosae; Cercidoideae) supports the allotetraploid origin hypothesis of Bauhinia.</title>
        <authorList>
            <person name="Zhong Y."/>
            <person name="Chen Y."/>
            <person name="Zheng D."/>
            <person name="Pang J."/>
            <person name="Liu Y."/>
            <person name="Luo S."/>
            <person name="Meng S."/>
            <person name="Qian L."/>
            <person name="Wei D."/>
            <person name="Dai S."/>
            <person name="Zhou R."/>
        </authorList>
    </citation>
    <scope>NUCLEOTIDE SEQUENCE [LARGE SCALE GENOMIC DNA]</scope>
    <source>
        <strain evidence="1">BV-YZ2020</strain>
    </source>
</reference>
<comment type="caution">
    <text evidence="1">The sequence shown here is derived from an EMBL/GenBank/DDBJ whole genome shotgun (WGS) entry which is preliminary data.</text>
</comment>
<accession>A0ACB9KMX1</accession>
<evidence type="ECO:0000313" key="2">
    <source>
        <dbReference type="Proteomes" id="UP000828941"/>
    </source>
</evidence>
<gene>
    <name evidence="1" type="ORF">L6164_032036</name>
</gene>
<evidence type="ECO:0000313" key="1">
    <source>
        <dbReference type="EMBL" id="KAI4298485.1"/>
    </source>
</evidence>
<dbReference type="EMBL" id="CM039438">
    <property type="protein sequence ID" value="KAI4298485.1"/>
    <property type="molecule type" value="Genomic_DNA"/>
</dbReference>